<feature type="compositionally biased region" description="Basic and acidic residues" evidence="2">
    <location>
        <begin position="101"/>
        <end position="111"/>
    </location>
</feature>
<reference evidence="3 4" key="1">
    <citation type="submission" date="2021-09" db="EMBL/GenBank/DDBJ databases">
        <title>Genomic insights and catalytic innovation underlie evolution of tropane alkaloids biosynthesis.</title>
        <authorList>
            <person name="Wang Y.-J."/>
            <person name="Tian T."/>
            <person name="Huang J.-P."/>
            <person name="Huang S.-X."/>
        </authorList>
    </citation>
    <scope>NUCLEOTIDE SEQUENCE [LARGE SCALE GENOMIC DNA]</scope>
    <source>
        <strain evidence="3">KIB-2018</strain>
        <tissue evidence="3">Leaf</tissue>
    </source>
</reference>
<evidence type="ECO:0000256" key="1">
    <source>
        <dbReference type="SAM" id="Coils"/>
    </source>
</evidence>
<feature type="compositionally biased region" description="Basic and acidic residues" evidence="2">
    <location>
        <begin position="71"/>
        <end position="88"/>
    </location>
</feature>
<evidence type="ECO:0000313" key="4">
    <source>
        <dbReference type="Proteomes" id="UP001159364"/>
    </source>
</evidence>
<protein>
    <submittedName>
        <fullName evidence="3">Uncharacterized protein</fullName>
    </submittedName>
</protein>
<feature type="region of interest" description="Disordered" evidence="2">
    <location>
        <begin position="1"/>
        <end position="118"/>
    </location>
</feature>
<keyword evidence="4" id="KW-1185">Reference proteome</keyword>
<dbReference type="EMBL" id="JAIWQS010000009">
    <property type="protein sequence ID" value="KAJ8755189.1"/>
    <property type="molecule type" value="Genomic_DNA"/>
</dbReference>
<dbReference type="PANTHER" id="PTHR34660:SF3">
    <property type="entry name" value="RRM DOMAIN-CONTAINING PROTEIN"/>
    <property type="match status" value="1"/>
</dbReference>
<gene>
    <name evidence="3" type="ORF">K2173_018987</name>
</gene>
<dbReference type="Proteomes" id="UP001159364">
    <property type="component" value="Linkage Group LG09"/>
</dbReference>
<organism evidence="3 4">
    <name type="scientific">Erythroxylum novogranatense</name>
    <dbReference type="NCBI Taxonomy" id="1862640"/>
    <lineage>
        <taxon>Eukaryota</taxon>
        <taxon>Viridiplantae</taxon>
        <taxon>Streptophyta</taxon>
        <taxon>Embryophyta</taxon>
        <taxon>Tracheophyta</taxon>
        <taxon>Spermatophyta</taxon>
        <taxon>Magnoliopsida</taxon>
        <taxon>eudicotyledons</taxon>
        <taxon>Gunneridae</taxon>
        <taxon>Pentapetalae</taxon>
        <taxon>rosids</taxon>
        <taxon>fabids</taxon>
        <taxon>Malpighiales</taxon>
        <taxon>Erythroxylaceae</taxon>
        <taxon>Erythroxylum</taxon>
    </lineage>
</organism>
<keyword evidence="1" id="KW-0175">Coiled coil</keyword>
<dbReference type="AlphaFoldDB" id="A0AAV8STK4"/>
<evidence type="ECO:0000313" key="3">
    <source>
        <dbReference type="EMBL" id="KAJ8755189.1"/>
    </source>
</evidence>
<feature type="coiled-coil region" evidence="1">
    <location>
        <begin position="266"/>
        <end position="293"/>
    </location>
</feature>
<feature type="compositionally biased region" description="Basic residues" evidence="2">
    <location>
        <begin position="35"/>
        <end position="56"/>
    </location>
</feature>
<feature type="region of interest" description="Disordered" evidence="2">
    <location>
        <begin position="385"/>
        <end position="404"/>
    </location>
</feature>
<feature type="compositionally biased region" description="Basic and acidic residues" evidence="2">
    <location>
        <begin position="14"/>
        <end position="34"/>
    </location>
</feature>
<dbReference type="PANTHER" id="PTHR34660">
    <property type="entry name" value="MYB-LIKE PROTEIN X"/>
    <property type="match status" value="1"/>
</dbReference>
<feature type="compositionally biased region" description="Pro residues" evidence="2">
    <location>
        <begin position="1"/>
        <end position="11"/>
    </location>
</feature>
<name>A0AAV8STK4_9ROSI</name>
<evidence type="ECO:0000256" key="2">
    <source>
        <dbReference type="SAM" id="MobiDB-lite"/>
    </source>
</evidence>
<proteinExistence type="predicted"/>
<accession>A0AAV8STK4</accession>
<comment type="caution">
    <text evidence="3">The sequence shown here is derived from an EMBL/GenBank/DDBJ whole genome shotgun (WGS) entry which is preliminary data.</text>
</comment>
<sequence>MSRCFPFPPPGYENKARTDDVNLLKKGNNRESKQEKKHREKSEGKKKREKDKRYGRHRDTKEKKEKHREKKDKDKDKDKSSVSDEKILYGEFQYDNTDQTTNERKLSEKSKASSGVTRNVDRNCVSVEKKFAGRYLGCNGQETKQSIHLAATSSVIDQELSRRNKVDETEAFSQPVEKLNVIEGRSVASTTAISAEGIEKNKKGNNGKSYGLDRGDNMRITGNAFHAFQNPSGLVQTKIDRVPKLMEKDDRKLVEIRGKVKKRENNDKHRDKYKDKIKEEKRLEKEKGSVEEEEKGNKEFELKNIEQGKLKESNKVDFLGSQHVRASLLAKEITKSAILQESLKKRKESDANGFLCANDIEKPTKLPKPLSSLHLVTENGKMVQSFQNSTPSTSGGQGAATTPKMNVREGKINGVVEAQASSVSLSAKPMSTTAEPLPANSQKYQNFEMLEKKPHPDSKFLSEVLSVPIMKQWPEFDDQEWLFQSENPQPKKPKVGTEVGVVAQVWSEALSIESADVFAMPYVIPY</sequence>